<reference evidence="1" key="2">
    <citation type="submission" date="2023-01" db="EMBL/GenBank/DDBJ databases">
        <title>Draft genome sequence of Maritalea porphyrae strain NBRC 107169.</title>
        <authorList>
            <person name="Sun Q."/>
            <person name="Mori K."/>
        </authorList>
    </citation>
    <scope>NUCLEOTIDE SEQUENCE</scope>
    <source>
        <strain evidence="1">NBRC 107169</strain>
    </source>
</reference>
<evidence type="ECO:0008006" key="3">
    <source>
        <dbReference type="Google" id="ProtNLM"/>
    </source>
</evidence>
<organism evidence="1 2">
    <name type="scientific">Maritalea porphyrae</name>
    <dbReference type="NCBI Taxonomy" id="880732"/>
    <lineage>
        <taxon>Bacteria</taxon>
        <taxon>Pseudomonadati</taxon>
        <taxon>Pseudomonadota</taxon>
        <taxon>Alphaproteobacteria</taxon>
        <taxon>Hyphomicrobiales</taxon>
        <taxon>Devosiaceae</taxon>
        <taxon>Maritalea</taxon>
    </lineage>
</organism>
<protein>
    <recommendedName>
        <fullName evidence="3">PAS domain-containing protein</fullName>
    </recommendedName>
</protein>
<dbReference type="PIRSF" id="PIRSF031878">
    <property type="entry name" value="UCP031878"/>
    <property type="match status" value="1"/>
</dbReference>
<dbReference type="RefSeq" id="WP_284365789.1">
    <property type="nucleotide sequence ID" value="NZ_BSNI01000002.1"/>
</dbReference>
<dbReference type="Proteomes" id="UP001161405">
    <property type="component" value="Unassembled WGS sequence"/>
</dbReference>
<accession>A0ABQ5UW19</accession>
<proteinExistence type="predicted"/>
<evidence type="ECO:0000313" key="2">
    <source>
        <dbReference type="Proteomes" id="UP001161405"/>
    </source>
</evidence>
<gene>
    <name evidence="1" type="ORF">GCM10007879_29920</name>
</gene>
<keyword evidence="2" id="KW-1185">Reference proteome</keyword>
<reference evidence="1" key="1">
    <citation type="journal article" date="2014" name="Int. J. Syst. Evol. Microbiol.">
        <title>Complete genome of a new Firmicutes species belonging to the dominant human colonic microbiota ('Ruminococcus bicirculans') reveals two chromosomes and a selective capacity to utilize plant glucans.</title>
        <authorList>
            <consortium name="NISC Comparative Sequencing Program"/>
            <person name="Wegmann U."/>
            <person name="Louis P."/>
            <person name="Goesmann A."/>
            <person name="Henrissat B."/>
            <person name="Duncan S.H."/>
            <person name="Flint H.J."/>
        </authorList>
    </citation>
    <scope>NUCLEOTIDE SEQUENCE</scope>
    <source>
        <strain evidence="1">NBRC 107169</strain>
    </source>
</reference>
<sequence length="223" mass="25382">MTNMQMQSTQRLYKYWNELRGTRSAPERRDVDPTKIRNALANTFILEASPDHETFNFRLAGSHICSTYCRELKNRSFIDLWHRRDKDAIETLIKAVTDDHAAALVTFNATSQHNAQLTFETLLLPLRHNGATNNRIIGSITAFDEPLWFGTQPIMEQRISGLRLIWPDDHQNEFAGQDFSTEVAADDDADVIDIRSSFGQSAKVFGINARRYAHLSVIDGGKQ</sequence>
<dbReference type="Pfam" id="PF07310">
    <property type="entry name" value="PAS_5"/>
    <property type="match status" value="1"/>
</dbReference>
<dbReference type="InterPro" id="IPR009922">
    <property type="entry name" value="DUF1457"/>
</dbReference>
<name>A0ABQ5UW19_9HYPH</name>
<dbReference type="EMBL" id="BSNI01000002">
    <property type="protein sequence ID" value="GLQ18743.1"/>
    <property type="molecule type" value="Genomic_DNA"/>
</dbReference>
<comment type="caution">
    <text evidence="1">The sequence shown here is derived from an EMBL/GenBank/DDBJ whole genome shotgun (WGS) entry which is preliminary data.</text>
</comment>
<evidence type="ECO:0000313" key="1">
    <source>
        <dbReference type="EMBL" id="GLQ18743.1"/>
    </source>
</evidence>